<dbReference type="InterPro" id="IPR001943">
    <property type="entry name" value="UVR_dom"/>
</dbReference>
<dbReference type="Gene3D" id="4.10.860.10">
    <property type="entry name" value="UVR domain"/>
    <property type="match status" value="1"/>
</dbReference>
<evidence type="ECO:0000313" key="2">
    <source>
        <dbReference type="EMBL" id="MBR0576344.1"/>
    </source>
</evidence>
<dbReference type="GO" id="GO:1990170">
    <property type="term" value="P:stress response to cadmium ion"/>
    <property type="evidence" value="ECO:0007669"/>
    <property type="project" value="TreeGrafter"/>
</dbReference>
<dbReference type="RefSeq" id="WP_211801241.1">
    <property type="nucleotide sequence ID" value="NZ_JAGSCS010000009.1"/>
</dbReference>
<name>A0A941HQC7_9CLOT</name>
<dbReference type="PANTHER" id="PTHR38430">
    <property type="entry name" value="PROTEIN-ARGININE KINASE ACTIVATOR PROTEIN"/>
    <property type="match status" value="1"/>
</dbReference>
<keyword evidence="3" id="KW-1185">Reference proteome</keyword>
<sequence length="123" mass="13732">MDSFFGSLFDMVEKSSSEMDRCPKCGITFGDFQRTGLLGCSYCYEHFSKSLIPTIKRVQGGLTHVGKIPKNASAEVVSKRRIDEMKMRLKELVAMEDFEEAARVRDEIAQIRQSLEGGGGDAE</sequence>
<feature type="domain" description="UVR" evidence="1">
    <location>
        <begin position="79"/>
        <end position="114"/>
    </location>
</feature>
<dbReference type="GO" id="GO:0008270">
    <property type="term" value="F:zinc ion binding"/>
    <property type="evidence" value="ECO:0007669"/>
    <property type="project" value="TreeGrafter"/>
</dbReference>
<dbReference type="GO" id="GO:0050897">
    <property type="term" value="F:cobalt ion binding"/>
    <property type="evidence" value="ECO:0007669"/>
    <property type="project" value="TreeGrafter"/>
</dbReference>
<gene>
    <name evidence="2" type="ORF">KCG48_08300</name>
</gene>
<dbReference type="GO" id="GO:0046870">
    <property type="term" value="F:cadmium ion binding"/>
    <property type="evidence" value="ECO:0007669"/>
    <property type="project" value="TreeGrafter"/>
</dbReference>
<dbReference type="GO" id="GO:1990169">
    <property type="term" value="P:stress response to copper ion"/>
    <property type="evidence" value="ECO:0007669"/>
    <property type="project" value="TreeGrafter"/>
</dbReference>
<dbReference type="InterPro" id="IPR036876">
    <property type="entry name" value="UVR_dom_sf"/>
</dbReference>
<evidence type="ECO:0000313" key="3">
    <source>
        <dbReference type="Proteomes" id="UP000675379"/>
    </source>
</evidence>
<evidence type="ECO:0000259" key="1">
    <source>
        <dbReference type="PROSITE" id="PS50151"/>
    </source>
</evidence>
<dbReference type="EMBL" id="JAGSCS010000009">
    <property type="protein sequence ID" value="MBR0576344.1"/>
    <property type="molecule type" value="Genomic_DNA"/>
</dbReference>
<organism evidence="2 3">
    <name type="scientific">Proteiniclasticum sediminis</name>
    <dbReference type="NCBI Taxonomy" id="2804028"/>
    <lineage>
        <taxon>Bacteria</taxon>
        <taxon>Bacillati</taxon>
        <taxon>Bacillota</taxon>
        <taxon>Clostridia</taxon>
        <taxon>Eubacteriales</taxon>
        <taxon>Clostridiaceae</taxon>
        <taxon>Proteiniclasticum</taxon>
    </lineage>
</organism>
<dbReference type="SUPFAM" id="SSF46600">
    <property type="entry name" value="C-terminal UvrC-binding domain of UvrB"/>
    <property type="match status" value="1"/>
</dbReference>
<dbReference type="Pfam" id="PF02151">
    <property type="entry name" value="UVR"/>
    <property type="match status" value="1"/>
</dbReference>
<dbReference type="PROSITE" id="PS50151">
    <property type="entry name" value="UVR"/>
    <property type="match status" value="1"/>
</dbReference>
<comment type="caution">
    <text evidence="2">The sequence shown here is derived from an EMBL/GenBank/DDBJ whole genome shotgun (WGS) entry which is preliminary data.</text>
</comment>
<dbReference type="Proteomes" id="UP000675379">
    <property type="component" value="Unassembled WGS sequence"/>
</dbReference>
<reference evidence="2" key="1">
    <citation type="submission" date="2021-04" db="EMBL/GenBank/DDBJ databases">
        <title>Proteiniclasticum sedimins sp. nov., an obligate anaerobic bacterium isolated from anaerobic sludge.</title>
        <authorList>
            <person name="Liu J."/>
        </authorList>
    </citation>
    <scope>NUCLEOTIDE SEQUENCE</scope>
    <source>
        <strain evidence="2">BAD-10</strain>
    </source>
</reference>
<dbReference type="GO" id="GO:0005507">
    <property type="term" value="F:copper ion binding"/>
    <property type="evidence" value="ECO:0007669"/>
    <property type="project" value="TreeGrafter"/>
</dbReference>
<protein>
    <submittedName>
        <fullName evidence="2">UvrB/UvrC motif-containing protein</fullName>
    </submittedName>
</protein>
<dbReference type="AlphaFoldDB" id="A0A941HQC7"/>
<proteinExistence type="predicted"/>
<dbReference type="PANTHER" id="PTHR38430:SF1">
    <property type="entry name" value="PROTEIN-ARGININE KINASE ACTIVATOR PROTEIN"/>
    <property type="match status" value="1"/>
</dbReference>
<accession>A0A941HQC7</accession>
<dbReference type="InterPro" id="IPR025542">
    <property type="entry name" value="YacH"/>
</dbReference>